<protein>
    <submittedName>
        <fullName evidence="2">Uncharacterized protein</fullName>
    </submittedName>
</protein>
<comment type="caution">
    <text evidence="2">The sequence shown here is derived from an EMBL/GenBank/DDBJ whole genome shotgun (WGS) entry which is preliminary data.</text>
</comment>
<evidence type="ECO:0000313" key="2">
    <source>
        <dbReference type="EMBL" id="TWU48156.1"/>
    </source>
</evidence>
<proteinExistence type="predicted"/>
<name>A0A5C6EKM6_9BACT</name>
<sequence>MVANPYVPPSPIDEDSTLLRDVLRKTETDDPRRRWVLLLLTTVAAIGFVTFTVVLLRAGNVDRQGGMCFLLNVPGVWMAPVMIALRRQKTFRWSLLAMFGQGAVTGLMLILGIGEPAIVIAINGGIMLVFGGLAVADGMTTRKSGKN</sequence>
<keyword evidence="3" id="KW-1185">Reference proteome</keyword>
<accession>A0A5C6EKM6</accession>
<organism evidence="2 3">
    <name type="scientific">Rubripirellula reticaptiva</name>
    <dbReference type="NCBI Taxonomy" id="2528013"/>
    <lineage>
        <taxon>Bacteria</taxon>
        <taxon>Pseudomonadati</taxon>
        <taxon>Planctomycetota</taxon>
        <taxon>Planctomycetia</taxon>
        <taxon>Pirellulales</taxon>
        <taxon>Pirellulaceae</taxon>
        <taxon>Rubripirellula</taxon>
    </lineage>
</organism>
<evidence type="ECO:0000256" key="1">
    <source>
        <dbReference type="SAM" id="Phobius"/>
    </source>
</evidence>
<evidence type="ECO:0000313" key="3">
    <source>
        <dbReference type="Proteomes" id="UP000317977"/>
    </source>
</evidence>
<dbReference type="RefSeq" id="WP_146536560.1">
    <property type="nucleotide sequence ID" value="NZ_SJPX01000005.1"/>
</dbReference>
<dbReference type="Proteomes" id="UP000317977">
    <property type="component" value="Unassembled WGS sequence"/>
</dbReference>
<keyword evidence="1" id="KW-0472">Membrane</keyword>
<gene>
    <name evidence="2" type="ORF">Poly59_50020</name>
</gene>
<keyword evidence="1" id="KW-1133">Transmembrane helix</keyword>
<dbReference type="EMBL" id="SJPX01000005">
    <property type="protein sequence ID" value="TWU48156.1"/>
    <property type="molecule type" value="Genomic_DNA"/>
</dbReference>
<feature type="transmembrane region" description="Helical" evidence="1">
    <location>
        <begin position="35"/>
        <end position="58"/>
    </location>
</feature>
<dbReference type="AlphaFoldDB" id="A0A5C6EKM6"/>
<feature type="transmembrane region" description="Helical" evidence="1">
    <location>
        <begin position="92"/>
        <end position="111"/>
    </location>
</feature>
<feature type="transmembrane region" description="Helical" evidence="1">
    <location>
        <begin position="117"/>
        <end position="136"/>
    </location>
</feature>
<keyword evidence="1" id="KW-0812">Transmembrane</keyword>
<reference evidence="2 3" key="1">
    <citation type="submission" date="2019-02" db="EMBL/GenBank/DDBJ databases">
        <title>Deep-cultivation of Planctomycetes and their phenomic and genomic characterization uncovers novel biology.</title>
        <authorList>
            <person name="Wiegand S."/>
            <person name="Jogler M."/>
            <person name="Boedeker C."/>
            <person name="Pinto D."/>
            <person name="Vollmers J."/>
            <person name="Rivas-Marin E."/>
            <person name="Kohn T."/>
            <person name="Peeters S.H."/>
            <person name="Heuer A."/>
            <person name="Rast P."/>
            <person name="Oberbeckmann S."/>
            <person name="Bunk B."/>
            <person name="Jeske O."/>
            <person name="Meyerdierks A."/>
            <person name="Storesund J.E."/>
            <person name="Kallscheuer N."/>
            <person name="Luecker S."/>
            <person name="Lage O.M."/>
            <person name="Pohl T."/>
            <person name="Merkel B.J."/>
            <person name="Hornburger P."/>
            <person name="Mueller R.-W."/>
            <person name="Bruemmer F."/>
            <person name="Labrenz M."/>
            <person name="Spormann A.M."/>
            <person name="Op Den Camp H."/>
            <person name="Overmann J."/>
            <person name="Amann R."/>
            <person name="Jetten M.S.M."/>
            <person name="Mascher T."/>
            <person name="Medema M.H."/>
            <person name="Devos D.P."/>
            <person name="Kaster A.-K."/>
            <person name="Ovreas L."/>
            <person name="Rohde M."/>
            <person name="Galperin M.Y."/>
            <person name="Jogler C."/>
        </authorList>
    </citation>
    <scope>NUCLEOTIDE SEQUENCE [LARGE SCALE GENOMIC DNA]</scope>
    <source>
        <strain evidence="2 3">Poly59</strain>
    </source>
</reference>